<keyword evidence="3" id="KW-1185">Reference proteome</keyword>
<gene>
    <name evidence="2" type="ORF">C7999DRAFT_39845</name>
</gene>
<sequence length="402" mass="45532">MSRLYRPFQTLFRSRITSRLQGGETVRIERVRIRKGRPATRFLGTMIKFGIAYQLLLWALPPAPAYEDRNDDGPEEEPLFIPLPGTMKKLPSEPYSPHSPEQRLFQRIHHDRELQKKIKVHLARIVKKLSLENPGITARIGRDINVKAIWLECNFPDYAPPVYERTGILVTDDAIALVTMPCESYIARQIQRYLWPGPMALGVWAFGKEAAKQTAHDVAKYLGFAPKDDSTGQMQPNLAEPSPLSPSANPDVQRALQRFRQGTSKRPDEDDNPSSVSSSARAPSAPPTPSDKAMGVPEKPTLNQGNREPPKQNGFTEELINSVSSSRPWKMLKETYERNRPVIKPYPPRGSFLVSGLVALETQTNDLILDVRGWFDPKTKTFPRENLVIKPKALYRKSDFTR</sequence>
<evidence type="ECO:0000313" key="2">
    <source>
        <dbReference type="EMBL" id="KAK4248992.1"/>
    </source>
</evidence>
<accession>A0AAN7CXB8</accession>
<name>A0AAN7CXB8_9PEZI</name>
<evidence type="ECO:0000313" key="3">
    <source>
        <dbReference type="Proteomes" id="UP001303647"/>
    </source>
</evidence>
<feature type="region of interest" description="Disordered" evidence="1">
    <location>
        <begin position="227"/>
        <end position="318"/>
    </location>
</feature>
<dbReference type="AlphaFoldDB" id="A0AAN7CXB8"/>
<protein>
    <submittedName>
        <fullName evidence="2">Uncharacterized protein</fullName>
    </submittedName>
</protein>
<feature type="compositionally biased region" description="Low complexity" evidence="1">
    <location>
        <begin position="273"/>
        <end position="283"/>
    </location>
</feature>
<reference evidence="2" key="1">
    <citation type="journal article" date="2023" name="Mol. Phylogenet. Evol.">
        <title>Genome-scale phylogeny and comparative genomics of the fungal order Sordariales.</title>
        <authorList>
            <person name="Hensen N."/>
            <person name="Bonometti L."/>
            <person name="Westerberg I."/>
            <person name="Brannstrom I.O."/>
            <person name="Guillou S."/>
            <person name="Cros-Aarteil S."/>
            <person name="Calhoun S."/>
            <person name="Haridas S."/>
            <person name="Kuo A."/>
            <person name="Mondo S."/>
            <person name="Pangilinan J."/>
            <person name="Riley R."/>
            <person name="LaButti K."/>
            <person name="Andreopoulos B."/>
            <person name="Lipzen A."/>
            <person name="Chen C."/>
            <person name="Yan M."/>
            <person name="Daum C."/>
            <person name="Ng V."/>
            <person name="Clum A."/>
            <person name="Steindorff A."/>
            <person name="Ohm R.A."/>
            <person name="Martin F."/>
            <person name="Silar P."/>
            <person name="Natvig D.O."/>
            <person name="Lalanne C."/>
            <person name="Gautier V."/>
            <person name="Ament-Velasquez S.L."/>
            <person name="Kruys A."/>
            <person name="Hutchinson M.I."/>
            <person name="Powell A.J."/>
            <person name="Barry K."/>
            <person name="Miller A.N."/>
            <person name="Grigoriev I.V."/>
            <person name="Debuchy R."/>
            <person name="Gladieux P."/>
            <person name="Hiltunen Thoren M."/>
            <person name="Johannesson H."/>
        </authorList>
    </citation>
    <scope>NUCLEOTIDE SEQUENCE</scope>
    <source>
        <strain evidence="2">CBS 359.72</strain>
    </source>
</reference>
<reference evidence="2" key="2">
    <citation type="submission" date="2023-05" db="EMBL/GenBank/DDBJ databases">
        <authorList>
            <consortium name="Lawrence Berkeley National Laboratory"/>
            <person name="Steindorff A."/>
            <person name="Hensen N."/>
            <person name="Bonometti L."/>
            <person name="Westerberg I."/>
            <person name="Brannstrom I.O."/>
            <person name="Guillou S."/>
            <person name="Cros-Aarteil S."/>
            <person name="Calhoun S."/>
            <person name="Haridas S."/>
            <person name="Kuo A."/>
            <person name="Mondo S."/>
            <person name="Pangilinan J."/>
            <person name="Riley R."/>
            <person name="Labutti K."/>
            <person name="Andreopoulos B."/>
            <person name="Lipzen A."/>
            <person name="Chen C."/>
            <person name="Yanf M."/>
            <person name="Daum C."/>
            <person name="Ng V."/>
            <person name="Clum A."/>
            <person name="Ohm R."/>
            <person name="Martin F."/>
            <person name="Silar P."/>
            <person name="Natvig D."/>
            <person name="Lalanne C."/>
            <person name="Gautier V."/>
            <person name="Ament-Velasquez S.L."/>
            <person name="Kruys A."/>
            <person name="Hutchinson M.I."/>
            <person name="Powell A.J."/>
            <person name="Barry K."/>
            <person name="Miller A.N."/>
            <person name="Grigoriev I.V."/>
            <person name="Debuchy R."/>
            <person name="Gladieux P."/>
            <person name="Thoren M.H."/>
            <person name="Johannesson H."/>
        </authorList>
    </citation>
    <scope>NUCLEOTIDE SEQUENCE</scope>
    <source>
        <strain evidence="2">CBS 359.72</strain>
    </source>
</reference>
<comment type="caution">
    <text evidence="2">The sequence shown here is derived from an EMBL/GenBank/DDBJ whole genome shotgun (WGS) entry which is preliminary data.</text>
</comment>
<evidence type="ECO:0000256" key="1">
    <source>
        <dbReference type="SAM" id="MobiDB-lite"/>
    </source>
</evidence>
<organism evidence="2 3">
    <name type="scientific">Corynascus novoguineensis</name>
    <dbReference type="NCBI Taxonomy" id="1126955"/>
    <lineage>
        <taxon>Eukaryota</taxon>
        <taxon>Fungi</taxon>
        <taxon>Dikarya</taxon>
        <taxon>Ascomycota</taxon>
        <taxon>Pezizomycotina</taxon>
        <taxon>Sordariomycetes</taxon>
        <taxon>Sordariomycetidae</taxon>
        <taxon>Sordariales</taxon>
        <taxon>Chaetomiaceae</taxon>
        <taxon>Corynascus</taxon>
    </lineage>
</organism>
<dbReference type="Proteomes" id="UP001303647">
    <property type="component" value="Unassembled WGS sequence"/>
</dbReference>
<dbReference type="EMBL" id="MU857629">
    <property type="protein sequence ID" value="KAK4248992.1"/>
    <property type="molecule type" value="Genomic_DNA"/>
</dbReference>
<proteinExistence type="predicted"/>